<feature type="coiled-coil region" evidence="1">
    <location>
        <begin position="101"/>
        <end position="131"/>
    </location>
</feature>
<protein>
    <submittedName>
        <fullName evidence="5">Lantibiotic dehydratase</fullName>
    </submittedName>
</protein>
<dbReference type="Pfam" id="PF04738">
    <property type="entry name" value="Lant_dehydr_N"/>
    <property type="match status" value="1"/>
</dbReference>
<evidence type="ECO:0000256" key="2">
    <source>
        <dbReference type="SAM" id="MobiDB-lite"/>
    </source>
</evidence>
<proteinExistence type="predicted"/>
<evidence type="ECO:0000256" key="1">
    <source>
        <dbReference type="SAM" id="Coils"/>
    </source>
</evidence>
<keyword evidence="1" id="KW-0175">Coiled coil</keyword>
<keyword evidence="6" id="KW-1185">Reference proteome</keyword>
<dbReference type="RefSeq" id="WP_315879446.1">
    <property type="nucleotide sequence ID" value="NZ_JAWCTQ010000026.1"/>
</dbReference>
<evidence type="ECO:0000313" key="5">
    <source>
        <dbReference type="EMBL" id="MDT9684392.1"/>
    </source>
</evidence>
<comment type="caution">
    <text evidence="5">The sequence shown here is derived from an EMBL/GenBank/DDBJ whole genome shotgun (WGS) entry which is preliminary data.</text>
</comment>
<reference evidence="5 6" key="1">
    <citation type="submission" date="2023-09" db="EMBL/GenBank/DDBJ databases">
        <title>Streptomyces sp. nov.: A antagonism against Alternaria gaisen Producing Streptochlin, Isolated from Tamarix root soil.</title>
        <authorList>
            <person name="Chen Y."/>
        </authorList>
    </citation>
    <scope>NUCLEOTIDE SEQUENCE [LARGE SCALE GENOMIC DNA]</scope>
    <source>
        <strain evidence="5 6">TRM76323</strain>
    </source>
</reference>
<evidence type="ECO:0000313" key="6">
    <source>
        <dbReference type="Proteomes" id="UP001250181"/>
    </source>
</evidence>
<feature type="region of interest" description="Disordered" evidence="2">
    <location>
        <begin position="829"/>
        <end position="853"/>
    </location>
</feature>
<dbReference type="InterPro" id="IPR006827">
    <property type="entry name" value="Lant_deHydtase_N"/>
</dbReference>
<gene>
    <name evidence="5" type="ORF">RND61_20385</name>
</gene>
<evidence type="ECO:0000256" key="3">
    <source>
        <dbReference type="SAM" id="SignalP"/>
    </source>
</evidence>
<feature type="chain" id="PRO_5046746685" evidence="3">
    <location>
        <begin position="24"/>
        <end position="853"/>
    </location>
</feature>
<sequence>MTADTIGALALLRVAGMPCAAWAEAGDPALFDRVARHAGVVERQAARARALAERVGTDVVPDARLSAAERGAVLALRRRLHSGEAPGPDDCRLLEAVPAVAAEARALLADARRAQEEARRLEEAVAAEQARVAARAWETARDNPVLRTFLAETAPGVVEDVGRRLAEGASWQGKQLRKRTAYLWRVVGRMAAKTTPRGWAGHVAVIPVGGASGARTLVAGGGALGGVALGEGENVHVVRAGNGPADLLGAPPSTLLAPAPLHFTEGDPADGSAVLRCWVVEPHAPGRLRHVVLRRTGALGRVLALLADGPVALGDLEEALLASVSGARPADPAVLRGFLQHLAGSGVLQVCAAPRQRYGAWSPPGGALPLPSAADAGSWFVDVYRRADAVVNARAADRVRDGVRVAARVAALREAGMEWYAPVSWPIGTEPRPVSEVLADRLVPAEGAAPVLRRRYTGWPAAGAPGEDPGYAALLDHLAAHAGEEQVDLDDALLDALGAPPADEALPPWPFDCLLRPLAGGPGTPVAVLETASPAGVLDARFADGMRALDGGYGAADTYRAFLADLERRTGVRFVELLVPPLAERAANAVRRPVVTSWWTGDPDPTPYYGPVGGEARYLPLDRITVRRRDGQLVAEADGRRIVPVHHATRSPAPPYDQLLRLLLMAGLPATRRMVRLDGLEEVLPGHARLPRLTVAGGALVVAPATWRLDRARLWDPRDTALAKVRALALLRRSTGLPRHVFLRTVPGAKPVPADLDSVTAVPLVERLCAQQAGGELLVDEMLPGPDGLTLRDPLHGGAPVAAQVLLRLPHRARPEQLAAQAAAALLPDEAPSGVPGPTVPPGRRTAGAVNTS</sequence>
<dbReference type="EMBL" id="JAWCTQ010000026">
    <property type="protein sequence ID" value="MDT9684392.1"/>
    <property type="molecule type" value="Genomic_DNA"/>
</dbReference>
<organism evidence="5 6">
    <name type="scientific">Streptomyces tamarix</name>
    <dbReference type="NCBI Taxonomy" id="3078565"/>
    <lineage>
        <taxon>Bacteria</taxon>
        <taxon>Bacillati</taxon>
        <taxon>Actinomycetota</taxon>
        <taxon>Actinomycetes</taxon>
        <taxon>Kitasatosporales</taxon>
        <taxon>Streptomycetaceae</taxon>
        <taxon>Streptomyces</taxon>
    </lineage>
</organism>
<name>A0ABU3QNV2_9ACTN</name>
<dbReference type="Proteomes" id="UP001250181">
    <property type="component" value="Unassembled WGS sequence"/>
</dbReference>
<feature type="domain" description="Lantibiotic dehydratase N-terminal" evidence="4">
    <location>
        <begin position="479"/>
        <end position="760"/>
    </location>
</feature>
<feature type="signal peptide" evidence="3">
    <location>
        <begin position="1"/>
        <end position="23"/>
    </location>
</feature>
<evidence type="ECO:0000259" key="4">
    <source>
        <dbReference type="Pfam" id="PF04738"/>
    </source>
</evidence>
<keyword evidence="3" id="KW-0732">Signal</keyword>
<accession>A0ABU3QNV2</accession>